<accession>A0A4Y3VKH6</accession>
<organism evidence="2 3">
    <name type="scientific">Streptomyces spinoverrucosus</name>
    <dbReference type="NCBI Taxonomy" id="284043"/>
    <lineage>
        <taxon>Bacteria</taxon>
        <taxon>Bacillati</taxon>
        <taxon>Actinomycetota</taxon>
        <taxon>Actinomycetes</taxon>
        <taxon>Kitasatosporales</taxon>
        <taxon>Streptomycetaceae</taxon>
        <taxon>Streptomyces</taxon>
    </lineage>
</organism>
<evidence type="ECO:0000313" key="3">
    <source>
        <dbReference type="Proteomes" id="UP000317881"/>
    </source>
</evidence>
<protein>
    <submittedName>
        <fullName evidence="2">Uncharacterized protein</fullName>
    </submittedName>
</protein>
<dbReference type="EMBL" id="BJND01000040">
    <property type="protein sequence ID" value="GEC07532.1"/>
    <property type="molecule type" value="Genomic_DNA"/>
</dbReference>
<gene>
    <name evidence="2" type="ORF">SSP24_51870</name>
</gene>
<reference evidence="2 3" key="1">
    <citation type="submission" date="2019-06" db="EMBL/GenBank/DDBJ databases">
        <title>Whole genome shotgun sequence of Streptomyces spinoverrucosus NBRC 14228.</title>
        <authorList>
            <person name="Hosoyama A."/>
            <person name="Uohara A."/>
            <person name="Ohji S."/>
            <person name="Ichikawa N."/>
        </authorList>
    </citation>
    <scope>NUCLEOTIDE SEQUENCE [LARGE SCALE GENOMIC DNA]</scope>
    <source>
        <strain evidence="2 3">NBRC 14228</strain>
    </source>
</reference>
<evidence type="ECO:0000256" key="1">
    <source>
        <dbReference type="SAM" id="MobiDB-lite"/>
    </source>
</evidence>
<keyword evidence="3" id="KW-1185">Reference proteome</keyword>
<sequence>MIPGVEFGMDHLPTTEAAAPPHDDVPDFLVVPLPGDRTHKEFILLITLTPWLSRHVR</sequence>
<feature type="region of interest" description="Disordered" evidence="1">
    <location>
        <begin position="1"/>
        <end position="20"/>
    </location>
</feature>
<dbReference type="AlphaFoldDB" id="A0A4Y3VKH6"/>
<name>A0A4Y3VKH6_9ACTN</name>
<dbReference type="Proteomes" id="UP000317881">
    <property type="component" value="Unassembled WGS sequence"/>
</dbReference>
<evidence type="ECO:0000313" key="2">
    <source>
        <dbReference type="EMBL" id="GEC07532.1"/>
    </source>
</evidence>
<proteinExistence type="predicted"/>
<comment type="caution">
    <text evidence="2">The sequence shown here is derived from an EMBL/GenBank/DDBJ whole genome shotgun (WGS) entry which is preliminary data.</text>
</comment>